<dbReference type="Proteomes" id="UP000325440">
    <property type="component" value="Unassembled WGS sequence"/>
</dbReference>
<evidence type="ECO:0000313" key="4">
    <source>
        <dbReference type="Proteomes" id="UP000325440"/>
    </source>
</evidence>
<dbReference type="CDD" id="cd11717">
    <property type="entry name" value="THUMP_THUMPD1_like"/>
    <property type="match status" value="1"/>
</dbReference>
<keyword evidence="4" id="KW-1185">Reference proteome</keyword>
<dbReference type="InterPro" id="IPR004114">
    <property type="entry name" value="THUMP_dom"/>
</dbReference>
<dbReference type="OrthoDB" id="367221at2759"/>
<dbReference type="EMBL" id="CABPRJ010001995">
    <property type="protein sequence ID" value="VVC42781.1"/>
    <property type="molecule type" value="Genomic_DNA"/>
</dbReference>
<evidence type="ECO:0000313" key="3">
    <source>
        <dbReference type="EMBL" id="VVC42781.1"/>
    </source>
</evidence>
<gene>
    <name evidence="3" type="ORF">CINCED_3A024056</name>
</gene>
<dbReference type="PROSITE" id="PS51165">
    <property type="entry name" value="THUMP"/>
    <property type="match status" value="1"/>
</dbReference>
<dbReference type="SUPFAM" id="SSF143437">
    <property type="entry name" value="THUMP domain-like"/>
    <property type="match status" value="1"/>
</dbReference>
<organism evidence="3 4">
    <name type="scientific">Cinara cedri</name>
    <dbReference type="NCBI Taxonomy" id="506608"/>
    <lineage>
        <taxon>Eukaryota</taxon>
        <taxon>Metazoa</taxon>
        <taxon>Ecdysozoa</taxon>
        <taxon>Arthropoda</taxon>
        <taxon>Hexapoda</taxon>
        <taxon>Insecta</taxon>
        <taxon>Pterygota</taxon>
        <taxon>Neoptera</taxon>
        <taxon>Paraneoptera</taxon>
        <taxon>Hemiptera</taxon>
        <taxon>Sternorrhyncha</taxon>
        <taxon>Aphidomorpha</taxon>
        <taxon>Aphidoidea</taxon>
        <taxon>Aphididae</taxon>
        <taxon>Lachninae</taxon>
        <taxon>Cinara</taxon>
    </lineage>
</organism>
<dbReference type="Pfam" id="PF02926">
    <property type="entry name" value="THUMP"/>
    <property type="match status" value="1"/>
</dbReference>
<dbReference type="Gene3D" id="3.30.2300.10">
    <property type="entry name" value="THUMP superfamily"/>
    <property type="match status" value="1"/>
</dbReference>
<protein>
    <submittedName>
        <fullName evidence="3">THUMP domain</fullName>
    </submittedName>
</protein>
<proteinExistence type="predicted"/>
<feature type="domain" description="THUMP" evidence="2">
    <location>
        <begin position="72"/>
        <end position="178"/>
    </location>
</feature>
<sequence>MQTIYFETLITGGGPNDVATIDSLDEELQCFSEKNNSDWKKFAPLDTGVGNCIFISTTIEDPCSLIYKIFEDIEKTKVQKTQFLLRMLPIAVTCKSTIPSILTVYTDLFAKHFCTEPTTFAIVFNHRYNNSVSRAKLIVELVSKVVSLGQHTVDLSGEAKITIIVEVLKSICCLSVVQDYGHFFKFNLHSVCGLPEKRTAESENGKNESSSSLKIKECEENDQINEKYKKQSETIKEILEN</sequence>
<keyword evidence="1" id="KW-0694">RNA-binding</keyword>
<dbReference type="GO" id="GO:0003723">
    <property type="term" value="F:RNA binding"/>
    <property type="evidence" value="ECO:0007669"/>
    <property type="project" value="UniProtKB-UniRule"/>
</dbReference>
<dbReference type="PANTHER" id="PTHR13452:SF10">
    <property type="entry name" value="THUMP DOMAIN-CONTAINING PROTEIN 1"/>
    <property type="match status" value="1"/>
</dbReference>
<dbReference type="GO" id="GO:0006400">
    <property type="term" value="P:tRNA modification"/>
    <property type="evidence" value="ECO:0007669"/>
    <property type="project" value="InterPro"/>
</dbReference>
<evidence type="ECO:0000256" key="1">
    <source>
        <dbReference type="PROSITE-ProRule" id="PRU00529"/>
    </source>
</evidence>
<dbReference type="InterPro" id="IPR040183">
    <property type="entry name" value="THUMPD1-like"/>
</dbReference>
<evidence type="ECO:0000259" key="2">
    <source>
        <dbReference type="PROSITE" id="PS51165"/>
    </source>
</evidence>
<dbReference type="AlphaFoldDB" id="A0A5E4ND65"/>
<name>A0A5E4ND65_9HEMI</name>
<reference evidence="3 4" key="1">
    <citation type="submission" date="2019-08" db="EMBL/GenBank/DDBJ databases">
        <authorList>
            <person name="Alioto T."/>
            <person name="Alioto T."/>
            <person name="Gomez Garrido J."/>
        </authorList>
    </citation>
    <scope>NUCLEOTIDE SEQUENCE [LARGE SCALE GENOMIC DNA]</scope>
</reference>
<dbReference type="PANTHER" id="PTHR13452">
    <property type="entry name" value="THUMP DOMAIN CONTAINING PROTEIN 1-RELATED"/>
    <property type="match status" value="1"/>
</dbReference>
<accession>A0A5E4ND65</accession>